<sequence length="85" mass="9925">MAKAEDNYQVVYRNETLSRFVPGGWVFFQRPKENGGGYWLGRTFDGVFLFEFSKPVSLFQGLVYLRELENKNSLNQPTDDDFFLS</sequence>
<protein>
    <recommendedName>
        <fullName evidence="3">LF-82</fullName>
    </recommendedName>
</protein>
<dbReference type="KEGG" id="epi:Q3V30_04230"/>
<dbReference type="Proteomes" id="UP001228139">
    <property type="component" value="Chromosome"/>
</dbReference>
<evidence type="ECO:0000313" key="2">
    <source>
        <dbReference type="Proteomes" id="UP001228139"/>
    </source>
</evidence>
<name>A0AA50DMN3_9GAMM</name>
<accession>A0AA50DMN3</accession>
<reference evidence="1 2" key="1">
    <citation type="submission" date="2023-07" db="EMBL/GenBank/DDBJ databases">
        <title>Pathogenic bacteria of pear tree diseases.</title>
        <authorList>
            <person name="Zhang Z."/>
            <person name="He L."/>
            <person name="Huang R."/>
        </authorList>
    </citation>
    <scope>NUCLEOTIDE SEQUENCE [LARGE SCALE GENOMIC DNA]</scope>
    <source>
        <strain evidence="1 2">DE2</strain>
    </source>
</reference>
<keyword evidence="2" id="KW-1185">Reference proteome</keyword>
<evidence type="ECO:0008006" key="3">
    <source>
        <dbReference type="Google" id="ProtNLM"/>
    </source>
</evidence>
<dbReference type="EMBL" id="CP132353">
    <property type="protein sequence ID" value="WLS79723.1"/>
    <property type="molecule type" value="Genomic_DNA"/>
</dbReference>
<dbReference type="AlphaFoldDB" id="A0AA50DMN3"/>
<organism evidence="1 2">
    <name type="scientific">Erwinia pyri</name>
    <dbReference type="NCBI Taxonomy" id="3062598"/>
    <lineage>
        <taxon>Bacteria</taxon>
        <taxon>Pseudomonadati</taxon>
        <taxon>Pseudomonadota</taxon>
        <taxon>Gammaproteobacteria</taxon>
        <taxon>Enterobacterales</taxon>
        <taxon>Erwiniaceae</taxon>
        <taxon>Erwinia</taxon>
    </lineage>
</organism>
<evidence type="ECO:0000313" key="1">
    <source>
        <dbReference type="EMBL" id="WLS79723.1"/>
    </source>
</evidence>
<proteinExistence type="predicted"/>
<gene>
    <name evidence="1" type="ORF">Q3V30_04230</name>
</gene>
<dbReference type="RefSeq" id="WP_306210774.1">
    <property type="nucleotide sequence ID" value="NZ_CP132353.1"/>
</dbReference>